<dbReference type="EMBL" id="KZ305033">
    <property type="protein sequence ID" value="PIA45870.1"/>
    <property type="molecule type" value="Genomic_DNA"/>
</dbReference>
<dbReference type="AlphaFoldDB" id="A0A2G5DQR9"/>
<reference evidence="1 2" key="1">
    <citation type="submission" date="2017-09" db="EMBL/GenBank/DDBJ databases">
        <title>WGS assembly of Aquilegia coerulea Goldsmith.</title>
        <authorList>
            <person name="Hodges S."/>
            <person name="Kramer E."/>
            <person name="Nordborg M."/>
            <person name="Tomkins J."/>
            <person name="Borevitz J."/>
            <person name="Derieg N."/>
            <person name="Yan J."/>
            <person name="Mihaltcheva S."/>
            <person name="Hayes R.D."/>
            <person name="Rokhsar D."/>
        </authorList>
    </citation>
    <scope>NUCLEOTIDE SEQUENCE [LARGE SCALE GENOMIC DNA]</scope>
    <source>
        <strain evidence="2">cv. Goldsmith</strain>
    </source>
</reference>
<organism evidence="1 2">
    <name type="scientific">Aquilegia coerulea</name>
    <name type="common">Rocky mountain columbine</name>
    <dbReference type="NCBI Taxonomy" id="218851"/>
    <lineage>
        <taxon>Eukaryota</taxon>
        <taxon>Viridiplantae</taxon>
        <taxon>Streptophyta</taxon>
        <taxon>Embryophyta</taxon>
        <taxon>Tracheophyta</taxon>
        <taxon>Spermatophyta</taxon>
        <taxon>Magnoliopsida</taxon>
        <taxon>Ranunculales</taxon>
        <taxon>Ranunculaceae</taxon>
        <taxon>Thalictroideae</taxon>
        <taxon>Aquilegia</taxon>
    </lineage>
</organism>
<dbReference type="InParanoid" id="A0A2G5DQR9"/>
<accession>A0A2G5DQR9</accession>
<evidence type="ECO:0000313" key="1">
    <source>
        <dbReference type="EMBL" id="PIA45870.1"/>
    </source>
</evidence>
<name>A0A2G5DQR9_AQUCA</name>
<gene>
    <name evidence="1" type="ORF">AQUCO_01600252v1</name>
</gene>
<dbReference type="Proteomes" id="UP000230069">
    <property type="component" value="Unassembled WGS sequence"/>
</dbReference>
<sequence length="92" mass="10942">MDICTCWGVPAFVYGNDTDRYFRDFNITIDNNTIIIKHHFNLRQLFREYKLKHLIDSRFSPLLRTITVVAEQLSELMCNILSIIRAIIQYKC</sequence>
<keyword evidence="2" id="KW-1185">Reference proteome</keyword>
<evidence type="ECO:0000313" key="2">
    <source>
        <dbReference type="Proteomes" id="UP000230069"/>
    </source>
</evidence>
<proteinExistence type="predicted"/>
<protein>
    <submittedName>
        <fullName evidence="1">Uncharacterized protein</fullName>
    </submittedName>
</protein>